<dbReference type="AlphaFoldDB" id="A0A6A5YXA7"/>
<feature type="repeat" description="ANK" evidence="3">
    <location>
        <begin position="182"/>
        <end position="214"/>
    </location>
</feature>
<accession>A0A6A5YXA7</accession>
<dbReference type="Pfam" id="PF13637">
    <property type="entry name" value="Ank_4"/>
    <property type="match status" value="1"/>
</dbReference>
<dbReference type="PANTHER" id="PTHR24198:SF165">
    <property type="entry name" value="ANKYRIN REPEAT-CONTAINING PROTEIN-RELATED"/>
    <property type="match status" value="1"/>
</dbReference>
<evidence type="ECO:0000256" key="2">
    <source>
        <dbReference type="ARBA" id="ARBA00023043"/>
    </source>
</evidence>
<protein>
    <submittedName>
        <fullName evidence="4">Ankyrin repeat-containing domain protein</fullName>
    </submittedName>
</protein>
<dbReference type="InterPro" id="IPR036770">
    <property type="entry name" value="Ankyrin_rpt-contain_sf"/>
</dbReference>
<evidence type="ECO:0000256" key="1">
    <source>
        <dbReference type="ARBA" id="ARBA00022737"/>
    </source>
</evidence>
<keyword evidence="1" id="KW-0677">Repeat</keyword>
<gene>
    <name evidence="4" type="ORF">BDV96DRAFT_649793</name>
</gene>
<dbReference type="OrthoDB" id="4772757at2759"/>
<dbReference type="Gene3D" id="1.25.40.20">
    <property type="entry name" value="Ankyrin repeat-containing domain"/>
    <property type="match status" value="4"/>
</dbReference>
<feature type="repeat" description="ANK" evidence="3">
    <location>
        <begin position="216"/>
        <end position="248"/>
    </location>
</feature>
<dbReference type="SUPFAM" id="SSF48403">
    <property type="entry name" value="Ankyrin repeat"/>
    <property type="match status" value="1"/>
</dbReference>
<dbReference type="PANTHER" id="PTHR24198">
    <property type="entry name" value="ANKYRIN REPEAT AND PROTEIN KINASE DOMAIN-CONTAINING PROTEIN"/>
    <property type="match status" value="1"/>
</dbReference>
<feature type="repeat" description="ANK" evidence="3">
    <location>
        <begin position="249"/>
        <end position="281"/>
    </location>
</feature>
<feature type="repeat" description="ANK" evidence="3">
    <location>
        <begin position="282"/>
        <end position="314"/>
    </location>
</feature>
<reference evidence="4" key="1">
    <citation type="journal article" date="2020" name="Stud. Mycol.">
        <title>101 Dothideomycetes genomes: a test case for predicting lifestyles and emergence of pathogens.</title>
        <authorList>
            <person name="Haridas S."/>
            <person name="Albert R."/>
            <person name="Binder M."/>
            <person name="Bloem J."/>
            <person name="Labutti K."/>
            <person name="Salamov A."/>
            <person name="Andreopoulos B."/>
            <person name="Baker S."/>
            <person name="Barry K."/>
            <person name="Bills G."/>
            <person name="Bluhm B."/>
            <person name="Cannon C."/>
            <person name="Castanera R."/>
            <person name="Culley D."/>
            <person name="Daum C."/>
            <person name="Ezra D."/>
            <person name="Gonzalez J."/>
            <person name="Henrissat B."/>
            <person name="Kuo A."/>
            <person name="Liang C."/>
            <person name="Lipzen A."/>
            <person name="Lutzoni F."/>
            <person name="Magnuson J."/>
            <person name="Mondo S."/>
            <person name="Nolan M."/>
            <person name="Ohm R."/>
            <person name="Pangilinan J."/>
            <person name="Park H.-J."/>
            <person name="Ramirez L."/>
            <person name="Alfaro M."/>
            <person name="Sun H."/>
            <person name="Tritt A."/>
            <person name="Yoshinaga Y."/>
            <person name="Zwiers L.-H."/>
            <person name="Turgeon B."/>
            <person name="Goodwin S."/>
            <person name="Spatafora J."/>
            <person name="Crous P."/>
            <person name="Grigoriev I."/>
        </authorList>
    </citation>
    <scope>NUCLEOTIDE SEQUENCE</scope>
    <source>
        <strain evidence="4">CBS 627.86</strain>
    </source>
</reference>
<organism evidence="4 5">
    <name type="scientific">Lophiotrema nucula</name>
    <dbReference type="NCBI Taxonomy" id="690887"/>
    <lineage>
        <taxon>Eukaryota</taxon>
        <taxon>Fungi</taxon>
        <taxon>Dikarya</taxon>
        <taxon>Ascomycota</taxon>
        <taxon>Pezizomycotina</taxon>
        <taxon>Dothideomycetes</taxon>
        <taxon>Pleosporomycetidae</taxon>
        <taxon>Pleosporales</taxon>
        <taxon>Lophiotremataceae</taxon>
        <taxon>Lophiotrema</taxon>
    </lineage>
</organism>
<dbReference type="SMART" id="SM00248">
    <property type="entry name" value="ANK"/>
    <property type="match status" value="9"/>
</dbReference>
<dbReference type="InterPro" id="IPR002110">
    <property type="entry name" value="Ankyrin_rpt"/>
</dbReference>
<dbReference type="Proteomes" id="UP000799770">
    <property type="component" value="Unassembled WGS sequence"/>
</dbReference>
<dbReference type="PROSITE" id="PS50088">
    <property type="entry name" value="ANK_REPEAT"/>
    <property type="match status" value="7"/>
</dbReference>
<dbReference type="PROSITE" id="PS50297">
    <property type="entry name" value="ANK_REP_REGION"/>
    <property type="match status" value="4"/>
</dbReference>
<keyword evidence="2 3" id="KW-0040">ANK repeat</keyword>
<evidence type="ECO:0000313" key="4">
    <source>
        <dbReference type="EMBL" id="KAF2111819.1"/>
    </source>
</evidence>
<name>A0A6A5YXA7_9PLEO</name>
<evidence type="ECO:0000256" key="3">
    <source>
        <dbReference type="PROSITE-ProRule" id="PRU00023"/>
    </source>
</evidence>
<feature type="repeat" description="ANK" evidence="3">
    <location>
        <begin position="115"/>
        <end position="147"/>
    </location>
</feature>
<feature type="repeat" description="ANK" evidence="3">
    <location>
        <begin position="9"/>
        <end position="41"/>
    </location>
</feature>
<proteinExistence type="predicted"/>
<feature type="repeat" description="ANK" evidence="3">
    <location>
        <begin position="149"/>
        <end position="181"/>
    </location>
</feature>
<evidence type="ECO:0000313" key="5">
    <source>
        <dbReference type="Proteomes" id="UP000799770"/>
    </source>
</evidence>
<dbReference type="EMBL" id="ML977333">
    <property type="protein sequence ID" value="KAF2111819.1"/>
    <property type="molecule type" value="Genomic_DNA"/>
</dbReference>
<dbReference type="Pfam" id="PF12796">
    <property type="entry name" value="Ank_2"/>
    <property type="match status" value="2"/>
</dbReference>
<sequence>MDVDGRCQNINNAFAAATFAGHLQVMDLLLTYGADINAQDDNGENAAIKIAFHSKDQKERILKFLLDKGATVGTNGRQISKTFRKALQAAEAGDIPVLKAFLESGRINVNFMLDDKETALHWCARSDNSGIVDALVEHGADPEIPDRTWGMTPLASAIYSNSNGVVQRLLDNGAQTEAPDRNGMFLLMKAGINRNMSIVNMLLEKGAQVDAKGGPNMETALLAAVKVGNEHIVKGLIANGANVHADDNESWVALNWAVKAGMENVVKLLVSKSAKLGVTDQQGRTAMMWAAGAGKEDIVNVLIARGAKVDAEDDEGRVALIWALDAGMGNTVKLLVAKSARLDATNQRGKTALMGQPEQGKWT</sequence>
<keyword evidence="5" id="KW-1185">Reference proteome</keyword>